<dbReference type="Pfam" id="PF01729">
    <property type="entry name" value="QRPTase_C"/>
    <property type="match status" value="1"/>
</dbReference>
<dbReference type="InterPro" id="IPR027277">
    <property type="entry name" value="NadC/ModD"/>
</dbReference>
<evidence type="ECO:0000256" key="5">
    <source>
        <dbReference type="ARBA" id="ARBA00022679"/>
    </source>
</evidence>
<comment type="pathway">
    <text evidence="1 6">Cofactor biosynthesis; NAD(+) biosynthesis; nicotinate D-ribonucleotide from quinolinate: step 1/1.</text>
</comment>
<evidence type="ECO:0000256" key="4">
    <source>
        <dbReference type="ARBA" id="ARBA00022676"/>
    </source>
</evidence>
<keyword evidence="4 6" id="KW-0328">Glycosyltransferase</keyword>
<dbReference type="InterPro" id="IPR013785">
    <property type="entry name" value="Aldolase_TIM"/>
</dbReference>
<accession>A0A1J5TMJ2</accession>
<dbReference type="UniPathway" id="UPA00253">
    <property type="reaction ID" value="UER00331"/>
</dbReference>
<dbReference type="SUPFAM" id="SSF54675">
    <property type="entry name" value="Nicotinate/Quinolinate PRTase N-terminal domain-like"/>
    <property type="match status" value="1"/>
</dbReference>
<evidence type="ECO:0000313" key="10">
    <source>
        <dbReference type="Proteomes" id="UP000183615"/>
    </source>
</evidence>
<evidence type="ECO:0000256" key="2">
    <source>
        <dbReference type="ARBA" id="ARBA00009400"/>
    </source>
</evidence>
<feature type="domain" description="Quinolinate phosphoribosyl transferase N-terminal" evidence="8">
    <location>
        <begin position="17"/>
        <end position="98"/>
    </location>
</feature>
<dbReference type="PANTHER" id="PTHR32179">
    <property type="entry name" value="NICOTINATE-NUCLEOTIDE PYROPHOSPHORYLASE [CARBOXYLATING]"/>
    <property type="match status" value="1"/>
</dbReference>
<dbReference type="GO" id="GO:0034213">
    <property type="term" value="P:quinolinate catabolic process"/>
    <property type="evidence" value="ECO:0007669"/>
    <property type="project" value="TreeGrafter"/>
</dbReference>
<dbReference type="Gene3D" id="3.90.1170.20">
    <property type="entry name" value="Quinolinate phosphoribosyl transferase, N-terminal domain"/>
    <property type="match status" value="1"/>
</dbReference>
<dbReference type="NCBIfam" id="TIGR00078">
    <property type="entry name" value="nadC"/>
    <property type="match status" value="1"/>
</dbReference>
<evidence type="ECO:0000259" key="8">
    <source>
        <dbReference type="Pfam" id="PF02749"/>
    </source>
</evidence>
<gene>
    <name evidence="9" type="ORF">BET99_02845</name>
</gene>
<dbReference type="InterPro" id="IPR004393">
    <property type="entry name" value="NadC"/>
</dbReference>
<dbReference type="Pfam" id="PF02749">
    <property type="entry name" value="QRPTase_N"/>
    <property type="match status" value="1"/>
</dbReference>
<comment type="subunit">
    <text evidence="6">Hexamer formed by 3 homodimers.</text>
</comment>
<dbReference type="SUPFAM" id="SSF51690">
    <property type="entry name" value="Nicotinate/Quinolinate PRTase C-terminal domain-like"/>
    <property type="match status" value="1"/>
</dbReference>
<dbReference type="PIRSF" id="PIRSF006250">
    <property type="entry name" value="NadC_ModD"/>
    <property type="match status" value="1"/>
</dbReference>
<reference evidence="9 10" key="1">
    <citation type="submission" date="2016-08" db="EMBL/GenBank/DDBJ databases">
        <title>New Insights into Marine Group III Euryarchaeota, from dark to light.</title>
        <authorList>
            <person name="Haro-Moreno J.M."/>
            <person name="Rodriguez-Valera F."/>
            <person name="Lopez-Garcia P."/>
            <person name="Moreira D."/>
            <person name="Martin-Cuadrado A.B."/>
        </authorList>
    </citation>
    <scope>NUCLEOTIDE SEQUENCE [LARGE SCALE GENOMIC DNA]</scope>
    <source>
        <strain evidence="9">CG-Epi2</strain>
    </source>
</reference>
<dbReference type="CDD" id="cd01568">
    <property type="entry name" value="QPRTase_NadC"/>
    <property type="match status" value="1"/>
</dbReference>
<comment type="similarity">
    <text evidence="2 6">Belongs to the NadC/ModD family.</text>
</comment>
<dbReference type="GO" id="GO:0004514">
    <property type="term" value="F:nicotinate-nucleotide diphosphorylase (carboxylating) activity"/>
    <property type="evidence" value="ECO:0007669"/>
    <property type="project" value="UniProtKB-EC"/>
</dbReference>
<sequence length="269" mass="29300">MKDTLEEWLAEDIGKGDFTSESVIPNGSCNAHIRGGPGTLSGIDLVHKLLNKMNIEFKTDFSDGDIISENTLIYDLEGKAHDIMKSERLILNILSHFSGVASLTAKIVKLAKKSNPNIEILATRKTIPGIREFSKKAVVHGGGMTHRLRLDDAILIKDNHLKLSGSIADAVQKSKNRHPNLTVEVEADNLVQALEVANSGADRLMLDNFTPSEVSEAVSQIRQISDIEIEVSGGINSTNIVDYAPYPDFISMSSLTMSAPPVDFSLHVI</sequence>
<dbReference type="EMBL" id="MIYZ01000043">
    <property type="protein sequence ID" value="OIR21371.1"/>
    <property type="molecule type" value="Genomic_DNA"/>
</dbReference>
<dbReference type="FunFam" id="3.20.20.70:FF:000030">
    <property type="entry name" value="Nicotinate-nucleotide pyrophosphorylase, carboxylating"/>
    <property type="match status" value="1"/>
</dbReference>
<dbReference type="Proteomes" id="UP000183615">
    <property type="component" value="Unassembled WGS sequence"/>
</dbReference>
<dbReference type="InterPro" id="IPR002638">
    <property type="entry name" value="Quinolinate_PRibosylTrfase_C"/>
</dbReference>
<evidence type="ECO:0000256" key="3">
    <source>
        <dbReference type="ARBA" id="ARBA00022642"/>
    </source>
</evidence>
<keyword evidence="3 6" id="KW-0662">Pyridine nucleotide biosynthesis</keyword>
<keyword evidence="5 6" id="KW-0808">Transferase</keyword>
<dbReference type="Gene3D" id="3.20.20.70">
    <property type="entry name" value="Aldolase class I"/>
    <property type="match status" value="1"/>
</dbReference>
<dbReference type="GO" id="GO:0005737">
    <property type="term" value="C:cytoplasm"/>
    <property type="evidence" value="ECO:0007669"/>
    <property type="project" value="TreeGrafter"/>
</dbReference>
<dbReference type="InterPro" id="IPR022412">
    <property type="entry name" value="Quinolinate_PRibosylTrfase_N"/>
</dbReference>
<dbReference type="AlphaFoldDB" id="A0A1J5TMJ2"/>
<dbReference type="InterPro" id="IPR037128">
    <property type="entry name" value="Quinolinate_PRibosylTase_N_sf"/>
</dbReference>
<comment type="catalytic activity">
    <reaction evidence="6">
        <text>nicotinate beta-D-ribonucleotide + CO2 + diphosphate = quinolinate + 5-phospho-alpha-D-ribose 1-diphosphate + 2 H(+)</text>
        <dbReference type="Rhea" id="RHEA:12733"/>
        <dbReference type="ChEBI" id="CHEBI:15378"/>
        <dbReference type="ChEBI" id="CHEBI:16526"/>
        <dbReference type="ChEBI" id="CHEBI:29959"/>
        <dbReference type="ChEBI" id="CHEBI:33019"/>
        <dbReference type="ChEBI" id="CHEBI:57502"/>
        <dbReference type="ChEBI" id="CHEBI:58017"/>
        <dbReference type="EC" id="2.4.2.19"/>
    </reaction>
</comment>
<dbReference type="EC" id="2.4.2.19" evidence="6"/>
<evidence type="ECO:0000259" key="7">
    <source>
        <dbReference type="Pfam" id="PF01729"/>
    </source>
</evidence>
<feature type="domain" description="Quinolinate phosphoribosyl transferase C-terminal" evidence="7">
    <location>
        <begin position="100"/>
        <end position="266"/>
    </location>
</feature>
<dbReference type="GO" id="GO:0009435">
    <property type="term" value="P:NAD+ biosynthetic process"/>
    <property type="evidence" value="ECO:0007669"/>
    <property type="project" value="UniProtKB-UniPathway"/>
</dbReference>
<evidence type="ECO:0000256" key="1">
    <source>
        <dbReference type="ARBA" id="ARBA00004893"/>
    </source>
</evidence>
<comment type="caution">
    <text evidence="9">The sequence shown here is derived from an EMBL/GenBank/DDBJ whole genome shotgun (WGS) entry which is preliminary data.</text>
</comment>
<name>A0A1J5TMJ2_9ARCH</name>
<evidence type="ECO:0000256" key="6">
    <source>
        <dbReference type="PIRNR" id="PIRNR006250"/>
    </source>
</evidence>
<comment type="function">
    <text evidence="6">Involved in the catabolism of quinolinic acid (QA).</text>
</comment>
<proteinExistence type="inferred from homology"/>
<dbReference type="PANTHER" id="PTHR32179:SF3">
    <property type="entry name" value="NICOTINATE-NUCLEOTIDE PYROPHOSPHORYLASE [CARBOXYLATING]"/>
    <property type="match status" value="1"/>
</dbReference>
<protein>
    <recommendedName>
        <fullName evidence="6">Nicotinate-nucleotide pyrophosphorylase [carboxylating]</fullName>
        <ecNumber evidence="6">2.4.2.19</ecNumber>
    </recommendedName>
    <alternativeName>
        <fullName evidence="6">Quinolinate phosphoribosyltransferase [decarboxylating]</fullName>
    </alternativeName>
</protein>
<dbReference type="InterPro" id="IPR036068">
    <property type="entry name" value="Nicotinate_pribotase-like_C"/>
</dbReference>
<evidence type="ECO:0000313" key="9">
    <source>
        <dbReference type="EMBL" id="OIR21371.1"/>
    </source>
</evidence>
<organism evidence="9 10">
    <name type="scientific">Marine Group III euryarchaeote CG-Epi2</name>
    <dbReference type="NCBI Taxonomy" id="1888996"/>
    <lineage>
        <taxon>Archaea</taxon>
        <taxon>Methanobacteriati</taxon>
        <taxon>Thermoplasmatota</taxon>
        <taxon>Thermoplasmata</taxon>
        <taxon>Candidatus Thermoprofundales</taxon>
    </lineage>
</organism>